<dbReference type="InterPro" id="IPR044068">
    <property type="entry name" value="CB"/>
</dbReference>
<keyword evidence="3" id="KW-0238">DNA-binding</keyword>
<dbReference type="InterPro" id="IPR011946">
    <property type="entry name" value="Integrase_integron-type"/>
</dbReference>
<dbReference type="InterPro" id="IPR002104">
    <property type="entry name" value="Integrase_catalytic"/>
</dbReference>
<dbReference type="InterPro" id="IPR050090">
    <property type="entry name" value="Tyrosine_recombinase_XerCD"/>
</dbReference>
<evidence type="ECO:0000256" key="4">
    <source>
        <dbReference type="ARBA" id="ARBA00023172"/>
    </source>
</evidence>
<dbReference type="GO" id="GO:0003677">
    <property type="term" value="F:DNA binding"/>
    <property type="evidence" value="ECO:0007669"/>
    <property type="project" value="UniProtKB-KW"/>
</dbReference>
<dbReference type="Gene3D" id="1.10.443.10">
    <property type="entry name" value="Intergrase catalytic core"/>
    <property type="match status" value="1"/>
</dbReference>
<dbReference type="PROSITE" id="PS51900">
    <property type="entry name" value="CB"/>
    <property type="match status" value="1"/>
</dbReference>
<sequence>MAYQIPPSEKAQFKPHSIRLMDQVREVMRYHHYSIRTEEAYIKWILAFIRFNGKQHPKSLGKREIEGFLSDMAVNKNYAASTQSLALNAIVFLYKRVLDLPIADDLEPTRSKKAVRLPVVLSKTEAAQILSAMTGVNALLAKLMYGAGLRVMELLRLRVQDIDFANGYLIVRDGKGGKDRSTLLAQSIVPELKAHLVEIKALFEQDRADNVAGVYLPNLLDKKFPNAGVTWGWQYAFPSKTLSTDPRTGAIRRHHLDESGLGKALRAAKVKVGIDKRVTSHIFRHSFATHLLEAGTNIRVVQKLLGHADVKTTEIYTHVLQQNLQAVTSPLELIQSAIDNDSSS</sequence>
<evidence type="ECO:0000256" key="3">
    <source>
        <dbReference type="ARBA" id="ARBA00023125"/>
    </source>
</evidence>
<dbReference type="PROSITE" id="PS51898">
    <property type="entry name" value="TYR_RECOMBINASE"/>
    <property type="match status" value="1"/>
</dbReference>
<dbReference type="Pfam" id="PF13495">
    <property type="entry name" value="Phage_int_SAM_4"/>
    <property type="match status" value="1"/>
</dbReference>
<keyword evidence="2" id="KW-0229">DNA integration</keyword>
<dbReference type="InterPro" id="IPR011010">
    <property type="entry name" value="DNA_brk_join_enz"/>
</dbReference>
<dbReference type="GO" id="GO:0006310">
    <property type="term" value="P:DNA recombination"/>
    <property type="evidence" value="ECO:0007669"/>
    <property type="project" value="UniProtKB-KW"/>
</dbReference>
<comment type="similarity">
    <text evidence="1">Belongs to the 'phage' integrase family.</text>
</comment>
<dbReference type="EMBL" id="LAZR01005232">
    <property type="protein sequence ID" value="KKN01709.1"/>
    <property type="molecule type" value="Genomic_DNA"/>
</dbReference>
<reference evidence="7" key="1">
    <citation type="journal article" date="2015" name="Nature">
        <title>Complex archaea that bridge the gap between prokaryotes and eukaryotes.</title>
        <authorList>
            <person name="Spang A."/>
            <person name="Saw J.H."/>
            <person name="Jorgensen S.L."/>
            <person name="Zaremba-Niedzwiedzka K."/>
            <person name="Martijn J."/>
            <person name="Lind A.E."/>
            <person name="van Eijk R."/>
            <person name="Schleper C."/>
            <person name="Guy L."/>
            <person name="Ettema T.J."/>
        </authorList>
    </citation>
    <scope>NUCLEOTIDE SEQUENCE</scope>
</reference>
<protein>
    <recommendedName>
        <fullName evidence="8">Tyr recombinase domain-containing protein</fullName>
    </recommendedName>
</protein>
<dbReference type="InterPro" id="IPR004107">
    <property type="entry name" value="Integrase_SAM-like_N"/>
</dbReference>
<evidence type="ECO:0008006" key="8">
    <source>
        <dbReference type="Google" id="ProtNLM"/>
    </source>
</evidence>
<dbReference type="AlphaFoldDB" id="A0A0F9M7L2"/>
<dbReference type="CDD" id="cd01193">
    <property type="entry name" value="INT_IntI_C"/>
    <property type="match status" value="1"/>
</dbReference>
<name>A0A0F9M7L2_9ZZZZ</name>
<dbReference type="InterPro" id="IPR010998">
    <property type="entry name" value="Integrase_recombinase_N"/>
</dbReference>
<evidence type="ECO:0000259" key="5">
    <source>
        <dbReference type="PROSITE" id="PS51898"/>
    </source>
</evidence>
<evidence type="ECO:0000256" key="2">
    <source>
        <dbReference type="ARBA" id="ARBA00022908"/>
    </source>
</evidence>
<proteinExistence type="inferred from homology"/>
<organism evidence="7">
    <name type="scientific">marine sediment metagenome</name>
    <dbReference type="NCBI Taxonomy" id="412755"/>
    <lineage>
        <taxon>unclassified sequences</taxon>
        <taxon>metagenomes</taxon>
        <taxon>ecological metagenomes</taxon>
    </lineage>
</organism>
<dbReference type="SUPFAM" id="SSF56349">
    <property type="entry name" value="DNA breaking-rejoining enzymes"/>
    <property type="match status" value="1"/>
</dbReference>
<evidence type="ECO:0000256" key="1">
    <source>
        <dbReference type="ARBA" id="ARBA00008857"/>
    </source>
</evidence>
<feature type="domain" description="Core-binding (CB)" evidence="6">
    <location>
        <begin position="18"/>
        <end position="98"/>
    </location>
</feature>
<accession>A0A0F9M7L2</accession>
<gene>
    <name evidence="7" type="ORF">LCGC14_1124980</name>
</gene>
<dbReference type="Pfam" id="PF00589">
    <property type="entry name" value="Phage_integrase"/>
    <property type="match status" value="1"/>
</dbReference>
<dbReference type="InterPro" id="IPR013762">
    <property type="entry name" value="Integrase-like_cat_sf"/>
</dbReference>
<evidence type="ECO:0000259" key="6">
    <source>
        <dbReference type="PROSITE" id="PS51900"/>
    </source>
</evidence>
<dbReference type="Gene3D" id="1.10.150.130">
    <property type="match status" value="1"/>
</dbReference>
<comment type="caution">
    <text evidence="7">The sequence shown here is derived from an EMBL/GenBank/DDBJ whole genome shotgun (WGS) entry which is preliminary data.</text>
</comment>
<feature type="domain" description="Tyr recombinase" evidence="5">
    <location>
        <begin position="116"/>
        <end position="329"/>
    </location>
</feature>
<dbReference type="GO" id="GO:0015074">
    <property type="term" value="P:DNA integration"/>
    <property type="evidence" value="ECO:0007669"/>
    <property type="project" value="UniProtKB-KW"/>
</dbReference>
<dbReference type="PANTHER" id="PTHR30349:SF64">
    <property type="entry name" value="PROPHAGE INTEGRASE INTD-RELATED"/>
    <property type="match status" value="1"/>
</dbReference>
<evidence type="ECO:0000313" key="7">
    <source>
        <dbReference type="EMBL" id="KKN01709.1"/>
    </source>
</evidence>
<dbReference type="PANTHER" id="PTHR30349">
    <property type="entry name" value="PHAGE INTEGRASE-RELATED"/>
    <property type="match status" value="1"/>
</dbReference>
<dbReference type="NCBIfam" id="TIGR02249">
    <property type="entry name" value="integrase_gron"/>
    <property type="match status" value="1"/>
</dbReference>
<keyword evidence="4" id="KW-0233">DNA recombination</keyword>